<evidence type="ECO:0000313" key="2">
    <source>
        <dbReference type="Proteomes" id="UP001057402"/>
    </source>
</evidence>
<keyword evidence="2" id="KW-1185">Reference proteome</keyword>
<sequence>MGKERERGEGVEWVGRREQSPCLISFSLQYNPCALLFLCILQKKHAGASYSVRHCSQFRVLFLDSAVAGCPDIFHTASSSIFLSHRPQGLKSELLSLLQSSLL</sequence>
<gene>
    <name evidence="1" type="ORF">MLD38_022826</name>
</gene>
<dbReference type="EMBL" id="CM042885">
    <property type="protein sequence ID" value="KAI4367043.1"/>
    <property type="molecule type" value="Genomic_DNA"/>
</dbReference>
<accession>A0ACB9QTQ5</accession>
<organism evidence="1 2">
    <name type="scientific">Melastoma candidum</name>
    <dbReference type="NCBI Taxonomy" id="119954"/>
    <lineage>
        <taxon>Eukaryota</taxon>
        <taxon>Viridiplantae</taxon>
        <taxon>Streptophyta</taxon>
        <taxon>Embryophyta</taxon>
        <taxon>Tracheophyta</taxon>
        <taxon>Spermatophyta</taxon>
        <taxon>Magnoliopsida</taxon>
        <taxon>eudicotyledons</taxon>
        <taxon>Gunneridae</taxon>
        <taxon>Pentapetalae</taxon>
        <taxon>rosids</taxon>
        <taxon>malvids</taxon>
        <taxon>Myrtales</taxon>
        <taxon>Melastomataceae</taxon>
        <taxon>Melastomatoideae</taxon>
        <taxon>Melastomateae</taxon>
        <taxon>Melastoma</taxon>
    </lineage>
</organism>
<dbReference type="Proteomes" id="UP001057402">
    <property type="component" value="Chromosome 6"/>
</dbReference>
<reference evidence="2" key="1">
    <citation type="journal article" date="2023" name="Front. Plant Sci.">
        <title>Chromosomal-level genome assembly of Melastoma candidum provides insights into trichome evolution.</title>
        <authorList>
            <person name="Zhong Y."/>
            <person name="Wu W."/>
            <person name="Sun C."/>
            <person name="Zou P."/>
            <person name="Liu Y."/>
            <person name="Dai S."/>
            <person name="Zhou R."/>
        </authorList>
    </citation>
    <scope>NUCLEOTIDE SEQUENCE [LARGE SCALE GENOMIC DNA]</scope>
</reference>
<comment type="caution">
    <text evidence="1">The sequence shown here is derived from an EMBL/GenBank/DDBJ whole genome shotgun (WGS) entry which is preliminary data.</text>
</comment>
<proteinExistence type="predicted"/>
<name>A0ACB9QTQ5_9MYRT</name>
<protein>
    <submittedName>
        <fullName evidence="1">Uncharacterized protein</fullName>
    </submittedName>
</protein>
<evidence type="ECO:0000313" key="1">
    <source>
        <dbReference type="EMBL" id="KAI4367043.1"/>
    </source>
</evidence>